<dbReference type="Proteomes" id="UP000299102">
    <property type="component" value="Unassembled WGS sequence"/>
</dbReference>
<protein>
    <submittedName>
        <fullName evidence="1">Uncharacterized protein</fullName>
    </submittedName>
</protein>
<dbReference type="AlphaFoldDB" id="A0A4C1WWY6"/>
<proteinExistence type="predicted"/>
<evidence type="ECO:0000313" key="1">
    <source>
        <dbReference type="EMBL" id="GBP55390.1"/>
    </source>
</evidence>
<dbReference type="EMBL" id="BGZK01000667">
    <property type="protein sequence ID" value="GBP55390.1"/>
    <property type="molecule type" value="Genomic_DNA"/>
</dbReference>
<evidence type="ECO:0000313" key="2">
    <source>
        <dbReference type="Proteomes" id="UP000299102"/>
    </source>
</evidence>
<keyword evidence="2" id="KW-1185">Reference proteome</keyword>
<accession>A0A4C1WWY6</accession>
<name>A0A4C1WWY6_EUMVA</name>
<comment type="caution">
    <text evidence="1">The sequence shown here is derived from an EMBL/GenBank/DDBJ whole genome shotgun (WGS) entry which is preliminary data.</text>
</comment>
<reference evidence="1 2" key="1">
    <citation type="journal article" date="2019" name="Commun. Biol.">
        <title>The bagworm genome reveals a unique fibroin gene that provides high tensile strength.</title>
        <authorList>
            <person name="Kono N."/>
            <person name="Nakamura H."/>
            <person name="Ohtoshi R."/>
            <person name="Tomita M."/>
            <person name="Numata K."/>
            <person name="Arakawa K."/>
        </authorList>
    </citation>
    <scope>NUCLEOTIDE SEQUENCE [LARGE SCALE GENOMIC DNA]</scope>
</reference>
<organism evidence="1 2">
    <name type="scientific">Eumeta variegata</name>
    <name type="common">Bagworm moth</name>
    <name type="synonym">Eumeta japonica</name>
    <dbReference type="NCBI Taxonomy" id="151549"/>
    <lineage>
        <taxon>Eukaryota</taxon>
        <taxon>Metazoa</taxon>
        <taxon>Ecdysozoa</taxon>
        <taxon>Arthropoda</taxon>
        <taxon>Hexapoda</taxon>
        <taxon>Insecta</taxon>
        <taxon>Pterygota</taxon>
        <taxon>Neoptera</taxon>
        <taxon>Endopterygota</taxon>
        <taxon>Lepidoptera</taxon>
        <taxon>Glossata</taxon>
        <taxon>Ditrysia</taxon>
        <taxon>Tineoidea</taxon>
        <taxon>Psychidae</taxon>
        <taxon>Oiketicinae</taxon>
        <taxon>Eumeta</taxon>
    </lineage>
</organism>
<gene>
    <name evidence="1" type="ORF">EVAR_45712_1</name>
</gene>
<sequence length="107" mass="12158">MQRSYHVEIYSARGERARRFGNDRASVPRSHMRVLMRPTADPAGRDGGAQCFFRERAFVRPRLTLTNAPPGRPIPQTSPDYLLKQSVHWPHKPRANTAGPAIRIPDD</sequence>